<dbReference type="PANTHER" id="PTHR43218:SF1">
    <property type="entry name" value="PHOSPHORIBOSYLTRANSFERASE"/>
    <property type="match status" value="1"/>
</dbReference>
<gene>
    <name evidence="2" type="ORF">R9Z33_15235</name>
</gene>
<dbReference type="InterPro" id="IPR000836">
    <property type="entry name" value="PRTase_dom"/>
</dbReference>
<dbReference type="Pfam" id="PF00156">
    <property type="entry name" value="Pribosyltran"/>
    <property type="match status" value="1"/>
</dbReference>
<feature type="domain" description="Phosphoribosyltransferase" evidence="1">
    <location>
        <begin position="72"/>
        <end position="175"/>
    </location>
</feature>
<sequence>MSDPWQHFDPMPDPGPPFGARYPARMPDGRVLHLPIRPIGVAGLIATQASFPVVHALVGWMAEAARPLGAEMVLGLPTLGHVFAPLLAERLGHRNWVAAGYSRKLWYEERLSVPMRSITTTAERRLWLDPRMLPRLAGRRVLLVDDVVSSGSSARAGLALLAAAGLRPVGLCVAMIQTRAWAADWPADIPVVSVCETPRLRQEADGWWPAPG</sequence>
<keyword evidence="3" id="KW-1185">Reference proteome</keyword>
<dbReference type="GO" id="GO:0016757">
    <property type="term" value="F:glycosyltransferase activity"/>
    <property type="evidence" value="ECO:0007669"/>
    <property type="project" value="UniProtKB-KW"/>
</dbReference>
<dbReference type="SUPFAM" id="SSF53271">
    <property type="entry name" value="PRTase-like"/>
    <property type="match status" value="1"/>
</dbReference>
<dbReference type="EMBL" id="CP137852">
    <property type="protein sequence ID" value="WPB83455.1"/>
    <property type="molecule type" value="Genomic_DNA"/>
</dbReference>
<dbReference type="RefSeq" id="WP_318647431.1">
    <property type="nucleotide sequence ID" value="NZ_CP137852.1"/>
</dbReference>
<dbReference type="PANTHER" id="PTHR43218">
    <property type="entry name" value="PHOSPHORIBOSYLTRANSFERASE-RELATED"/>
    <property type="match status" value="1"/>
</dbReference>
<dbReference type="NCBIfam" id="NF004689">
    <property type="entry name" value="PRK06031.1"/>
    <property type="match status" value="1"/>
</dbReference>
<dbReference type="Proteomes" id="UP001305521">
    <property type="component" value="Chromosome"/>
</dbReference>
<protein>
    <submittedName>
        <fullName evidence="2">Phosphoribosyltransferase</fullName>
    </submittedName>
</protein>
<evidence type="ECO:0000259" key="1">
    <source>
        <dbReference type="Pfam" id="PF00156"/>
    </source>
</evidence>
<evidence type="ECO:0000313" key="2">
    <source>
        <dbReference type="EMBL" id="WPB83455.1"/>
    </source>
</evidence>
<dbReference type="InterPro" id="IPR029057">
    <property type="entry name" value="PRTase-like"/>
</dbReference>
<name>A0ABZ0PE16_9PROT</name>
<evidence type="ECO:0000313" key="3">
    <source>
        <dbReference type="Proteomes" id="UP001305521"/>
    </source>
</evidence>
<reference evidence="2 3" key="1">
    <citation type="submission" date="2023-11" db="EMBL/GenBank/DDBJ databases">
        <title>Arctic aerobic anoxygenic photoheterotroph Sediminicoccus rosea KRV36 adapts its photosynthesis to long days of polar summer.</title>
        <authorList>
            <person name="Tomasch J."/>
            <person name="Kopejtka K."/>
            <person name="Bily T."/>
            <person name="Gardiner A.T."/>
            <person name="Gardian Z."/>
            <person name="Shivaramu S."/>
            <person name="Koblizek M."/>
            <person name="Engelhardt F."/>
            <person name="Kaftan D."/>
        </authorList>
    </citation>
    <scope>NUCLEOTIDE SEQUENCE [LARGE SCALE GENOMIC DNA]</scope>
    <source>
        <strain evidence="2 3">R-30</strain>
    </source>
</reference>
<keyword evidence="2" id="KW-0808">Transferase</keyword>
<dbReference type="CDD" id="cd06223">
    <property type="entry name" value="PRTases_typeI"/>
    <property type="match status" value="1"/>
</dbReference>
<organism evidence="2 3">
    <name type="scientific">Sediminicoccus rosea</name>
    <dbReference type="NCBI Taxonomy" id="1225128"/>
    <lineage>
        <taxon>Bacteria</taxon>
        <taxon>Pseudomonadati</taxon>
        <taxon>Pseudomonadota</taxon>
        <taxon>Alphaproteobacteria</taxon>
        <taxon>Acetobacterales</taxon>
        <taxon>Roseomonadaceae</taxon>
        <taxon>Sediminicoccus</taxon>
    </lineage>
</organism>
<proteinExistence type="predicted"/>
<accession>A0ABZ0PE16</accession>
<keyword evidence="2" id="KW-0328">Glycosyltransferase</keyword>
<dbReference type="Gene3D" id="3.40.50.2020">
    <property type="match status" value="1"/>
</dbReference>